<dbReference type="GO" id="GO:0005737">
    <property type="term" value="C:cytoplasm"/>
    <property type="evidence" value="ECO:0007669"/>
    <property type="project" value="UniProtKB-SubCell"/>
</dbReference>
<dbReference type="Pfam" id="PF02367">
    <property type="entry name" value="TsaE"/>
    <property type="match status" value="1"/>
</dbReference>
<organism evidence="11 12">
    <name type="scientific">Zophobihabitans entericus</name>
    <dbReference type="NCBI Taxonomy" id="1635327"/>
    <lineage>
        <taxon>Bacteria</taxon>
        <taxon>Pseudomonadati</taxon>
        <taxon>Pseudomonadota</taxon>
        <taxon>Gammaproteobacteria</taxon>
        <taxon>Orbales</taxon>
        <taxon>Orbaceae</taxon>
        <taxon>Zophobihabitans</taxon>
    </lineage>
</organism>
<evidence type="ECO:0000256" key="5">
    <source>
        <dbReference type="ARBA" id="ARBA00022694"/>
    </source>
</evidence>
<keyword evidence="7" id="KW-0547">Nucleotide-binding</keyword>
<keyword evidence="5" id="KW-0819">tRNA processing</keyword>
<evidence type="ECO:0000256" key="6">
    <source>
        <dbReference type="ARBA" id="ARBA00022723"/>
    </source>
</evidence>
<accession>A0A6G9IDP3</accession>
<name>A0A6G9IDP3_9GAMM</name>
<dbReference type="InterPro" id="IPR003442">
    <property type="entry name" value="T6A_TsaE"/>
</dbReference>
<evidence type="ECO:0000256" key="7">
    <source>
        <dbReference type="ARBA" id="ARBA00022741"/>
    </source>
</evidence>
<sequence>MVKTIILPTENDTVALGRQIASQCQTHLVSHEQAIVIHLLGDLGAGKTTFSRGFLQQLGHTGHVKSPTYTLVEPYQLDQLMVYHFDLYRLADPEELEFMGIRDYFDSRCICLIEWPEKAGDAIPPADISIQLDYQDLHRVATITASTDAGRQILLTE</sequence>
<dbReference type="EMBL" id="CP050253">
    <property type="protein sequence ID" value="QIQ22361.1"/>
    <property type="molecule type" value="Genomic_DNA"/>
</dbReference>
<keyword evidence="6" id="KW-0479">Metal-binding</keyword>
<dbReference type="InParanoid" id="A0A6G9IDP3"/>
<protein>
    <recommendedName>
        <fullName evidence="3">tRNA threonylcarbamoyladenosine biosynthesis protein TsaE</fullName>
    </recommendedName>
    <alternativeName>
        <fullName evidence="10">t(6)A37 threonylcarbamoyladenosine biosynthesis protein TsaE</fullName>
    </alternativeName>
</protein>
<keyword evidence="12" id="KW-1185">Reference proteome</keyword>
<evidence type="ECO:0000256" key="9">
    <source>
        <dbReference type="ARBA" id="ARBA00022842"/>
    </source>
</evidence>
<dbReference type="GO" id="GO:0002949">
    <property type="term" value="P:tRNA threonylcarbamoyladenosine modification"/>
    <property type="evidence" value="ECO:0007669"/>
    <property type="project" value="InterPro"/>
</dbReference>
<dbReference type="KEGG" id="orb:IPMB12_01705"/>
<reference evidence="11 12" key="1">
    <citation type="submission" date="2020-03" db="EMBL/GenBank/DDBJ databases">
        <title>Complete genome sequence of Orbus sp. IPMB12 (BCRC 80908).</title>
        <authorList>
            <person name="Lo W.-S."/>
            <person name="Chang T.-H."/>
            <person name="Kuo C.-H."/>
        </authorList>
    </citation>
    <scope>NUCLEOTIDE SEQUENCE [LARGE SCALE GENOMIC DNA]</scope>
    <source>
        <strain evidence="11 12">IPMB12</strain>
    </source>
</reference>
<evidence type="ECO:0000256" key="4">
    <source>
        <dbReference type="ARBA" id="ARBA00022490"/>
    </source>
</evidence>
<evidence type="ECO:0000313" key="12">
    <source>
        <dbReference type="Proteomes" id="UP000501168"/>
    </source>
</evidence>
<comment type="subcellular location">
    <subcellularLocation>
        <location evidence="1">Cytoplasm</location>
    </subcellularLocation>
</comment>
<dbReference type="GO" id="GO:0016740">
    <property type="term" value="F:transferase activity"/>
    <property type="evidence" value="ECO:0007669"/>
    <property type="project" value="UniProtKB-KW"/>
</dbReference>
<dbReference type="GO" id="GO:0046872">
    <property type="term" value="F:metal ion binding"/>
    <property type="evidence" value="ECO:0007669"/>
    <property type="project" value="UniProtKB-KW"/>
</dbReference>
<evidence type="ECO:0000256" key="3">
    <source>
        <dbReference type="ARBA" id="ARBA00019010"/>
    </source>
</evidence>
<dbReference type="NCBIfam" id="TIGR00150">
    <property type="entry name" value="T6A_YjeE"/>
    <property type="match status" value="1"/>
</dbReference>
<dbReference type="InterPro" id="IPR027417">
    <property type="entry name" value="P-loop_NTPase"/>
</dbReference>
<dbReference type="SUPFAM" id="SSF52540">
    <property type="entry name" value="P-loop containing nucleoside triphosphate hydrolases"/>
    <property type="match status" value="1"/>
</dbReference>
<keyword evidence="8" id="KW-0067">ATP-binding</keyword>
<dbReference type="PANTHER" id="PTHR33540">
    <property type="entry name" value="TRNA THREONYLCARBAMOYLADENOSINE BIOSYNTHESIS PROTEIN TSAE"/>
    <property type="match status" value="1"/>
</dbReference>
<gene>
    <name evidence="11" type="primary">tsaE</name>
    <name evidence="11" type="ORF">IPMB12_01705</name>
</gene>
<keyword evidence="11" id="KW-0808">Transferase</keyword>
<dbReference type="FunFam" id="3.40.50.300:FF:000406">
    <property type="entry name" value="tRNA (N6-adenosine(37)-N6)-threonylcarbamoyltransferase complex ATPase TsaE"/>
    <property type="match status" value="1"/>
</dbReference>
<dbReference type="GO" id="GO:0005524">
    <property type="term" value="F:ATP binding"/>
    <property type="evidence" value="ECO:0007669"/>
    <property type="project" value="UniProtKB-KW"/>
</dbReference>
<keyword evidence="9" id="KW-0460">Magnesium</keyword>
<dbReference type="AlphaFoldDB" id="A0A6G9IDP3"/>
<dbReference type="Proteomes" id="UP000501168">
    <property type="component" value="Chromosome"/>
</dbReference>
<dbReference type="PANTHER" id="PTHR33540:SF2">
    <property type="entry name" value="TRNA THREONYLCARBAMOYLADENOSINE BIOSYNTHESIS PROTEIN TSAE"/>
    <property type="match status" value="1"/>
</dbReference>
<evidence type="ECO:0000256" key="2">
    <source>
        <dbReference type="ARBA" id="ARBA00007599"/>
    </source>
</evidence>
<evidence type="ECO:0000256" key="10">
    <source>
        <dbReference type="ARBA" id="ARBA00032441"/>
    </source>
</evidence>
<dbReference type="Gene3D" id="3.40.50.300">
    <property type="entry name" value="P-loop containing nucleotide triphosphate hydrolases"/>
    <property type="match status" value="1"/>
</dbReference>
<dbReference type="RefSeq" id="WP_166917656.1">
    <property type="nucleotide sequence ID" value="NZ_CP050253.1"/>
</dbReference>
<comment type="similarity">
    <text evidence="2">Belongs to the TsaE family.</text>
</comment>
<keyword evidence="4" id="KW-0963">Cytoplasm</keyword>
<proteinExistence type="inferred from homology"/>
<dbReference type="FunCoup" id="A0A6G9IDP3">
    <property type="interactions" value="294"/>
</dbReference>
<evidence type="ECO:0000313" key="11">
    <source>
        <dbReference type="EMBL" id="QIQ22361.1"/>
    </source>
</evidence>
<evidence type="ECO:0000256" key="8">
    <source>
        <dbReference type="ARBA" id="ARBA00022840"/>
    </source>
</evidence>
<evidence type="ECO:0000256" key="1">
    <source>
        <dbReference type="ARBA" id="ARBA00004496"/>
    </source>
</evidence>